<evidence type="ECO:0000256" key="1">
    <source>
        <dbReference type="ARBA" id="ARBA00022801"/>
    </source>
</evidence>
<evidence type="ECO:0000259" key="3">
    <source>
        <dbReference type="Pfam" id="PF07859"/>
    </source>
</evidence>
<proteinExistence type="predicted"/>
<dbReference type="AlphaFoldDB" id="A0AA37LIC0"/>
<keyword evidence="5" id="KW-1185">Reference proteome</keyword>
<dbReference type="InterPro" id="IPR050300">
    <property type="entry name" value="GDXG_lipolytic_enzyme"/>
</dbReference>
<dbReference type="PANTHER" id="PTHR48081:SF8">
    <property type="entry name" value="ALPHA_BETA HYDROLASE FOLD-3 DOMAIN-CONTAINING PROTEIN-RELATED"/>
    <property type="match status" value="1"/>
</dbReference>
<feature type="domain" description="Alpha/beta hydrolase fold-3" evidence="3">
    <location>
        <begin position="94"/>
        <end position="308"/>
    </location>
</feature>
<evidence type="ECO:0000256" key="2">
    <source>
        <dbReference type="SAM" id="MobiDB-lite"/>
    </source>
</evidence>
<dbReference type="GeneID" id="73325590"/>
<accession>A0AA37LIC0</accession>
<dbReference type="PANTHER" id="PTHR48081">
    <property type="entry name" value="AB HYDROLASE SUPERFAMILY PROTEIN C4A8.06C"/>
    <property type="match status" value="1"/>
</dbReference>
<dbReference type="Pfam" id="PF07859">
    <property type="entry name" value="Abhydrolase_3"/>
    <property type="match status" value="1"/>
</dbReference>
<dbReference type="InterPro" id="IPR029058">
    <property type="entry name" value="AB_hydrolase_fold"/>
</dbReference>
<dbReference type="Gene3D" id="3.40.50.1820">
    <property type="entry name" value="alpha/beta hydrolase"/>
    <property type="match status" value="1"/>
</dbReference>
<dbReference type="Proteomes" id="UP001055115">
    <property type="component" value="Unassembled WGS sequence"/>
</dbReference>
<keyword evidence="1 4" id="KW-0378">Hydrolase</keyword>
<feature type="region of interest" description="Disordered" evidence="2">
    <location>
        <begin position="39"/>
        <end position="58"/>
    </location>
</feature>
<dbReference type="EMBL" id="BQXU01000010">
    <property type="protein sequence ID" value="GKT44607.1"/>
    <property type="molecule type" value="Genomic_DNA"/>
</dbReference>
<dbReference type="RefSeq" id="XP_049126957.1">
    <property type="nucleotide sequence ID" value="XM_049271000.1"/>
</dbReference>
<organism evidence="4 5">
    <name type="scientific">Colletotrichum spaethianum</name>
    <dbReference type="NCBI Taxonomy" id="700344"/>
    <lineage>
        <taxon>Eukaryota</taxon>
        <taxon>Fungi</taxon>
        <taxon>Dikarya</taxon>
        <taxon>Ascomycota</taxon>
        <taxon>Pezizomycotina</taxon>
        <taxon>Sordariomycetes</taxon>
        <taxon>Hypocreomycetidae</taxon>
        <taxon>Glomerellales</taxon>
        <taxon>Glomerellaceae</taxon>
        <taxon>Colletotrichum</taxon>
        <taxon>Colletotrichum spaethianum species complex</taxon>
    </lineage>
</organism>
<dbReference type="InterPro" id="IPR013094">
    <property type="entry name" value="AB_hydrolase_3"/>
</dbReference>
<evidence type="ECO:0000313" key="4">
    <source>
        <dbReference type="EMBL" id="GKT44607.1"/>
    </source>
</evidence>
<dbReference type="SUPFAM" id="SSF53474">
    <property type="entry name" value="alpha/beta-Hydrolases"/>
    <property type="match status" value="1"/>
</dbReference>
<reference evidence="4 5" key="1">
    <citation type="submission" date="2022-03" db="EMBL/GenBank/DDBJ databases">
        <title>Genome data of Colletotrichum spp.</title>
        <authorList>
            <person name="Utami Y.D."/>
            <person name="Hiruma K."/>
        </authorList>
    </citation>
    <scope>NUCLEOTIDE SEQUENCE [LARGE SCALE GENOMIC DNA]</scope>
    <source>
        <strain evidence="4 5">MAFF 239500</strain>
    </source>
</reference>
<comment type="caution">
    <text evidence="4">The sequence shown here is derived from an EMBL/GenBank/DDBJ whole genome shotgun (WGS) entry which is preliminary data.</text>
</comment>
<sequence>MAEQRTIHQPIHPSVRAQLDPEYVALHDSIIQYMEPSEAQPWDPASRHRPNPLAHTTQKLSPVGKTWDEELGGGVQARVFVPEGEAPPGGWPCLVWLHGGGWVNGGLDSENGFLTHVCKCWIDVRCVVVTVNYRHAPEHVYPAAVDDCLAGLKWILEPTQASRLNINTSLVTIGGVSAGGNLAAILTMKASLANITPAPISQLLICPVIDSTATAETGWATSKHVPWLTPGRMAWYQNLYFSRPEDKTQWEASPCFAPKEVLARSPRTWLAVAEVDLLTPEGLKYAEQLKDAGVEVQTEVYKGATHSVLVLAGLVSSNSSAFDYSFSDLQISVHQISRKIVHDACAVLAEGFGSTYDPASAPILSQQE</sequence>
<gene>
    <name evidence="4" type="ORF">ColSpa_04788</name>
</gene>
<dbReference type="GO" id="GO:0016787">
    <property type="term" value="F:hydrolase activity"/>
    <property type="evidence" value="ECO:0007669"/>
    <property type="project" value="UniProtKB-KW"/>
</dbReference>
<name>A0AA37LIC0_9PEZI</name>
<protein>
    <submittedName>
        <fullName evidence="4">AB hydrolase superfamily protein</fullName>
    </submittedName>
</protein>
<evidence type="ECO:0000313" key="5">
    <source>
        <dbReference type="Proteomes" id="UP001055115"/>
    </source>
</evidence>